<accession>A0A9W9YR22</accession>
<protein>
    <submittedName>
        <fullName evidence="1">Uncharacterized protein</fullName>
    </submittedName>
</protein>
<reference evidence="1" key="1">
    <citation type="submission" date="2023-01" db="EMBL/GenBank/DDBJ databases">
        <title>Genome assembly of the deep-sea coral Lophelia pertusa.</title>
        <authorList>
            <person name="Herrera S."/>
            <person name="Cordes E."/>
        </authorList>
    </citation>
    <scope>NUCLEOTIDE SEQUENCE</scope>
    <source>
        <strain evidence="1">USNM1676648</strain>
        <tissue evidence="1">Polyp</tissue>
    </source>
</reference>
<organism evidence="1 2">
    <name type="scientific">Desmophyllum pertusum</name>
    <dbReference type="NCBI Taxonomy" id="174260"/>
    <lineage>
        <taxon>Eukaryota</taxon>
        <taxon>Metazoa</taxon>
        <taxon>Cnidaria</taxon>
        <taxon>Anthozoa</taxon>
        <taxon>Hexacorallia</taxon>
        <taxon>Scleractinia</taxon>
        <taxon>Caryophylliina</taxon>
        <taxon>Caryophylliidae</taxon>
        <taxon>Desmophyllum</taxon>
    </lineage>
</organism>
<name>A0A9W9YR22_9CNID</name>
<keyword evidence="2" id="KW-1185">Reference proteome</keyword>
<evidence type="ECO:0000313" key="2">
    <source>
        <dbReference type="Proteomes" id="UP001163046"/>
    </source>
</evidence>
<proteinExistence type="predicted"/>
<dbReference type="Proteomes" id="UP001163046">
    <property type="component" value="Unassembled WGS sequence"/>
</dbReference>
<gene>
    <name evidence="1" type="ORF">OS493_019956</name>
</gene>
<dbReference type="EMBL" id="MU827313">
    <property type="protein sequence ID" value="KAJ7359049.1"/>
    <property type="molecule type" value="Genomic_DNA"/>
</dbReference>
<evidence type="ECO:0000313" key="1">
    <source>
        <dbReference type="EMBL" id="KAJ7359049.1"/>
    </source>
</evidence>
<comment type="caution">
    <text evidence="1">The sequence shown here is derived from an EMBL/GenBank/DDBJ whole genome shotgun (WGS) entry which is preliminary data.</text>
</comment>
<sequence>MVEVQVRSSVRQCQDLALFAIVEIRRRRNDEWHQAFGHVQGGSVLTHFGVDGTLPDLGRKTHIRWALHLDTNQLSKTSNLNCKNCKEQFENFLDLICIL</sequence>
<dbReference type="AlphaFoldDB" id="A0A9W9YR22"/>